<reference evidence="4" key="1">
    <citation type="journal article" date="2019" name="Int. J. Syst. Evol. Microbiol.">
        <title>The Global Catalogue of Microorganisms (GCM) 10K type strain sequencing project: providing services to taxonomists for standard genome sequencing and annotation.</title>
        <authorList>
            <consortium name="The Broad Institute Genomics Platform"/>
            <consortium name="The Broad Institute Genome Sequencing Center for Infectious Disease"/>
            <person name="Wu L."/>
            <person name="Ma J."/>
        </authorList>
    </citation>
    <scope>NUCLEOTIDE SEQUENCE [LARGE SCALE GENOMIC DNA]</scope>
    <source>
        <strain evidence="4">CECT 8064</strain>
    </source>
</reference>
<protein>
    <submittedName>
        <fullName evidence="3">DUF6924 domain-containing protein</fullName>
    </submittedName>
</protein>
<evidence type="ECO:0000256" key="1">
    <source>
        <dbReference type="SAM" id="MobiDB-lite"/>
    </source>
</evidence>
<dbReference type="Pfam" id="PF21962">
    <property type="entry name" value="DUF6924"/>
    <property type="match status" value="1"/>
</dbReference>
<dbReference type="RefSeq" id="WP_417923536.1">
    <property type="nucleotide sequence ID" value="NZ_JBHSFS010000013.1"/>
</dbReference>
<proteinExistence type="predicted"/>
<sequence>MGRGPAHRRRRRPEESPPFDPDTEQRWVPGQCGDFEGPALRSLTTEEILALVPDELRRSLLVVDDAAVASPGMPLPCVDLHEQRGRMVPVVAAELWGIENNLSIGNMDFEEFA</sequence>
<dbReference type="Proteomes" id="UP001595990">
    <property type="component" value="Unassembled WGS sequence"/>
</dbReference>
<feature type="region of interest" description="Disordered" evidence="1">
    <location>
        <begin position="1"/>
        <end position="31"/>
    </location>
</feature>
<accession>A0ABV9BQI5</accession>
<comment type="caution">
    <text evidence="3">The sequence shown here is derived from an EMBL/GenBank/DDBJ whole genome shotgun (WGS) entry which is preliminary data.</text>
</comment>
<evidence type="ECO:0000313" key="4">
    <source>
        <dbReference type="Proteomes" id="UP001595990"/>
    </source>
</evidence>
<dbReference type="EMBL" id="JBHSFS010000013">
    <property type="protein sequence ID" value="MFC4516322.1"/>
    <property type="molecule type" value="Genomic_DNA"/>
</dbReference>
<evidence type="ECO:0000259" key="2">
    <source>
        <dbReference type="Pfam" id="PF21962"/>
    </source>
</evidence>
<feature type="domain" description="DUF6924" evidence="2">
    <location>
        <begin position="36"/>
        <end position="113"/>
    </location>
</feature>
<keyword evidence="4" id="KW-1185">Reference proteome</keyword>
<gene>
    <name evidence="3" type="ORF">ACFPEN_25695</name>
</gene>
<name>A0ABV9BQI5_9ACTN</name>
<dbReference type="InterPro" id="IPR053832">
    <property type="entry name" value="DUF6924"/>
</dbReference>
<organism evidence="3 4">
    <name type="scientific">Streptomyces ehimensis</name>
    <dbReference type="NCBI Taxonomy" id="68195"/>
    <lineage>
        <taxon>Bacteria</taxon>
        <taxon>Bacillati</taxon>
        <taxon>Actinomycetota</taxon>
        <taxon>Actinomycetes</taxon>
        <taxon>Kitasatosporales</taxon>
        <taxon>Streptomycetaceae</taxon>
        <taxon>Streptomyces</taxon>
    </lineage>
</organism>
<evidence type="ECO:0000313" key="3">
    <source>
        <dbReference type="EMBL" id="MFC4516322.1"/>
    </source>
</evidence>
<feature type="compositionally biased region" description="Basic residues" evidence="1">
    <location>
        <begin position="1"/>
        <end position="11"/>
    </location>
</feature>